<dbReference type="PROSITE" id="PS50943">
    <property type="entry name" value="HTH_CROC1"/>
    <property type="match status" value="1"/>
</dbReference>
<evidence type="ECO:0000313" key="3">
    <source>
        <dbReference type="Proteomes" id="UP001500843"/>
    </source>
</evidence>
<comment type="caution">
    <text evidence="2">The sequence shown here is derived from an EMBL/GenBank/DDBJ whole genome shotgun (WGS) entry which is preliminary data.</text>
</comment>
<dbReference type="SMART" id="SM00530">
    <property type="entry name" value="HTH_XRE"/>
    <property type="match status" value="1"/>
</dbReference>
<gene>
    <name evidence="2" type="ORF">GCM10023198_32530</name>
</gene>
<dbReference type="Proteomes" id="UP001500843">
    <property type="component" value="Unassembled WGS sequence"/>
</dbReference>
<dbReference type="InterPro" id="IPR010982">
    <property type="entry name" value="Lambda_DNA-bd_dom_sf"/>
</dbReference>
<accession>A0ABP8XGD8</accession>
<sequence length="409" mass="43715">MTDLPEGMTTGERIRVLRERRGLSRAVLAGLVGRSPDWLKKIETGTRDLTSITHLVRLANALRVPDVAMLTGGDLSIPARDVGKFSHGAVPDIRAAMHSVSFVGPVALGAVGPDVLRGRVDGAWRLWHTSAHQRTEVGTQLPALIRDAHGCIKAHHGKERRAAHAATADLYRLVQRLLAHISEPELYWLALDRGRSHSEEADDPVALALAAWSTAIGQRAGGFTDEAVLTDEAGMALLRDRLEGGSAEVLGVYGALQLQAAISTGLDGRSGDAERYLAEADRTAQRLPAGYTHMASAFDASNVAIHGVGVGVGLLTPSEALRRSESIDLERIGSLERRSRLLLDIASGHQQKRETAAAVQYLGQAYRVSPEGVRYVPTARSLAVQLARSATGPLRREAVELAEAIGVAA</sequence>
<evidence type="ECO:0000313" key="2">
    <source>
        <dbReference type="EMBL" id="GAA4707551.1"/>
    </source>
</evidence>
<dbReference type="Gene3D" id="1.10.260.40">
    <property type="entry name" value="lambda repressor-like DNA-binding domains"/>
    <property type="match status" value="1"/>
</dbReference>
<organism evidence="2 3">
    <name type="scientific">Promicromonospora umidemergens</name>
    <dbReference type="NCBI Taxonomy" id="629679"/>
    <lineage>
        <taxon>Bacteria</taxon>
        <taxon>Bacillati</taxon>
        <taxon>Actinomycetota</taxon>
        <taxon>Actinomycetes</taxon>
        <taxon>Micrococcales</taxon>
        <taxon>Promicromonosporaceae</taxon>
        <taxon>Promicromonospora</taxon>
    </lineage>
</organism>
<dbReference type="EMBL" id="BAABHM010000013">
    <property type="protein sequence ID" value="GAA4707551.1"/>
    <property type="molecule type" value="Genomic_DNA"/>
</dbReference>
<proteinExistence type="predicted"/>
<feature type="domain" description="HTH cro/C1-type" evidence="1">
    <location>
        <begin position="14"/>
        <end position="70"/>
    </location>
</feature>
<reference evidence="3" key="1">
    <citation type="journal article" date="2019" name="Int. J. Syst. Evol. Microbiol.">
        <title>The Global Catalogue of Microorganisms (GCM) 10K type strain sequencing project: providing services to taxonomists for standard genome sequencing and annotation.</title>
        <authorList>
            <consortium name="The Broad Institute Genomics Platform"/>
            <consortium name="The Broad Institute Genome Sequencing Center for Infectious Disease"/>
            <person name="Wu L."/>
            <person name="Ma J."/>
        </authorList>
    </citation>
    <scope>NUCLEOTIDE SEQUENCE [LARGE SCALE GENOMIC DNA]</scope>
    <source>
        <strain evidence="3">JCM 17975</strain>
    </source>
</reference>
<dbReference type="CDD" id="cd00093">
    <property type="entry name" value="HTH_XRE"/>
    <property type="match status" value="1"/>
</dbReference>
<keyword evidence="3" id="KW-1185">Reference proteome</keyword>
<protein>
    <submittedName>
        <fullName evidence="2">Helix-turn-helix transcriptional regulator</fullName>
    </submittedName>
</protein>
<dbReference type="InterPro" id="IPR001387">
    <property type="entry name" value="Cro/C1-type_HTH"/>
</dbReference>
<name>A0ABP8XGD8_9MICO</name>
<dbReference type="RefSeq" id="WP_345375428.1">
    <property type="nucleotide sequence ID" value="NZ_BAABHM010000013.1"/>
</dbReference>
<dbReference type="Pfam" id="PF13560">
    <property type="entry name" value="HTH_31"/>
    <property type="match status" value="1"/>
</dbReference>
<evidence type="ECO:0000259" key="1">
    <source>
        <dbReference type="PROSITE" id="PS50943"/>
    </source>
</evidence>
<dbReference type="SUPFAM" id="SSF47413">
    <property type="entry name" value="lambda repressor-like DNA-binding domains"/>
    <property type="match status" value="1"/>
</dbReference>